<evidence type="ECO:0000256" key="2">
    <source>
        <dbReference type="ARBA" id="ARBA00005540"/>
    </source>
</evidence>
<name>A0A369L4R6_9ACTN</name>
<dbReference type="Proteomes" id="UP000253975">
    <property type="component" value="Unassembled WGS sequence"/>
</dbReference>
<evidence type="ECO:0000256" key="1">
    <source>
        <dbReference type="ARBA" id="ARBA00004651"/>
    </source>
</evidence>
<feature type="transmembrane region" description="Helical" evidence="9">
    <location>
        <begin position="54"/>
        <end position="81"/>
    </location>
</feature>
<comment type="caution">
    <text evidence="10">The sequence shown here is derived from an EMBL/GenBank/DDBJ whole genome shotgun (WGS) entry which is preliminary data.</text>
</comment>
<dbReference type="PANTHER" id="PTHR38438">
    <property type="entry name" value="RIBOFLAVIN TRANSPORTER RIBU"/>
    <property type="match status" value="1"/>
</dbReference>
<gene>
    <name evidence="10" type="ORF">C1881_09975</name>
</gene>
<keyword evidence="6 9" id="KW-1133">Transmembrane helix</keyword>
<keyword evidence="4 8" id="KW-1003">Cell membrane</keyword>
<proteinExistence type="inferred from homology"/>
<dbReference type="EMBL" id="PPTO01000024">
    <property type="protein sequence ID" value="RDB54913.1"/>
    <property type="molecule type" value="Genomic_DNA"/>
</dbReference>
<dbReference type="GO" id="GO:0032217">
    <property type="term" value="F:riboflavin transmembrane transporter activity"/>
    <property type="evidence" value="ECO:0007669"/>
    <property type="project" value="UniProtKB-UniRule"/>
</dbReference>
<evidence type="ECO:0000313" key="10">
    <source>
        <dbReference type="EMBL" id="RDB54913.1"/>
    </source>
</evidence>
<evidence type="ECO:0000256" key="4">
    <source>
        <dbReference type="ARBA" id="ARBA00022475"/>
    </source>
</evidence>
<evidence type="ECO:0000256" key="5">
    <source>
        <dbReference type="ARBA" id="ARBA00022692"/>
    </source>
</evidence>
<keyword evidence="5 9" id="KW-0812">Transmembrane</keyword>
<sequence length="198" mass="21241">MSEQSTHIQFKNTNKWDTKQLVTMALMCAIATLFMFVQIPLLPAAPFLTYDPSFVPAMVVGFAYGAGPGAAVGALAIVIHALITGDWVGALMNLVAALLFILPAAILYKKMHTYKGAIIGLILGVVLATLGSIVANLTIGVWFWYGSADVILPLMIPAVIPFNLLKTILNSVLTLVVYKAVSNLITPKKKQVKGRVSE</sequence>
<evidence type="ECO:0000256" key="9">
    <source>
        <dbReference type="SAM" id="Phobius"/>
    </source>
</evidence>
<dbReference type="AlphaFoldDB" id="A0A369L4R6"/>
<dbReference type="InterPro" id="IPR024529">
    <property type="entry name" value="ECF_trnsprt_substrate-spec"/>
</dbReference>
<comment type="similarity">
    <text evidence="2 8">Belongs to the prokaryotic riboflavin transporter (P-RFT) (TC 2.A.87) family.</text>
</comment>
<dbReference type="RefSeq" id="WP_114616372.1">
    <property type="nucleotide sequence ID" value="NZ_CALIRK010000010.1"/>
</dbReference>
<feature type="transmembrane region" description="Helical" evidence="9">
    <location>
        <begin position="87"/>
        <end position="108"/>
    </location>
</feature>
<evidence type="ECO:0000256" key="8">
    <source>
        <dbReference type="PIRNR" id="PIRNR037778"/>
    </source>
</evidence>
<dbReference type="PANTHER" id="PTHR38438:SF1">
    <property type="entry name" value="RIBOFLAVIN TRANSPORTER RIBU"/>
    <property type="match status" value="1"/>
</dbReference>
<dbReference type="GO" id="GO:0005886">
    <property type="term" value="C:plasma membrane"/>
    <property type="evidence" value="ECO:0007669"/>
    <property type="project" value="UniProtKB-SubCell"/>
</dbReference>
<comment type="subcellular location">
    <subcellularLocation>
        <location evidence="1">Cell membrane</location>
        <topology evidence="1">Multi-pass membrane protein</topology>
    </subcellularLocation>
</comment>
<feature type="transmembrane region" description="Helical" evidence="9">
    <location>
        <begin position="120"/>
        <end position="145"/>
    </location>
</feature>
<dbReference type="InterPro" id="IPR025720">
    <property type="entry name" value="RibU"/>
</dbReference>
<keyword evidence="3 8" id="KW-0813">Transport</keyword>
<keyword evidence="7 8" id="KW-0472">Membrane</keyword>
<feature type="transmembrane region" description="Helical" evidence="9">
    <location>
        <begin position="151"/>
        <end position="181"/>
    </location>
</feature>
<feature type="transmembrane region" description="Helical" evidence="9">
    <location>
        <begin position="20"/>
        <end position="42"/>
    </location>
</feature>
<accession>A0A369L4R6</accession>
<dbReference type="Pfam" id="PF12822">
    <property type="entry name" value="ECF_trnsprt"/>
    <property type="match status" value="1"/>
</dbReference>
<evidence type="ECO:0000256" key="6">
    <source>
        <dbReference type="ARBA" id="ARBA00022989"/>
    </source>
</evidence>
<comment type="function">
    <text evidence="8">Probably a riboflavin-binding protein that interacts with the energy-coupling factor (ECF) ABC-transporter complex.</text>
</comment>
<dbReference type="PIRSF" id="PIRSF037778">
    <property type="entry name" value="UCP037778_transp_RibU"/>
    <property type="match status" value="1"/>
</dbReference>
<evidence type="ECO:0000313" key="11">
    <source>
        <dbReference type="Proteomes" id="UP000253975"/>
    </source>
</evidence>
<evidence type="ECO:0000256" key="3">
    <source>
        <dbReference type="ARBA" id="ARBA00022448"/>
    </source>
</evidence>
<evidence type="ECO:0000256" key="7">
    <source>
        <dbReference type="ARBA" id="ARBA00023136"/>
    </source>
</evidence>
<protein>
    <recommendedName>
        <fullName evidence="8">Riboflavin transporter</fullName>
    </recommendedName>
</protein>
<dbReference type="Gene3D" id="1.10.1760.20">
    <property type="match status" value="1"/>
</dbReference>
<organism evidence="10 11">
    <name type="scientific">Slackia isoflavoniconvertens</name>
    <dbReference type="NCBI Taxonomy" id="572010"/>
    <lineage>
        <taxon>Bacteria</taxon>
        <taxon>Bacillati</taxon>
        <taxon>Actinomycetota</taxon>
        <taxon>Coriobacteriia</taxon>
        <taxon>Eggerthellales</taxon>
        <taxon>Eggerthellaceae</taxon>
        <taxon>Slackia</taxon>
    </lineage>
</organism>
<reference evidence="10 11" key="1">
    <citation type="journal article" date="2018" name="Elife">
        <title>Discovery and characterization of a prevalent human gut bacterial enzyme sufficient for the inactivation of a family of plant toxins.</title>
        <authorList>
            <person name="Koppel N."/>
            <person name="Bisanz J.E."/>
            <person name="Pandelia M.E."/>
            <person name="Turnbaugh P.J."/>
            <person name="Balskus E.P."/>
        </authorList>
    </citation>
    <scope>NUCLEOTIDE SEQUENCE [LARGE SCALE GENOMIC DNA]</scope>
    <source>
        <strain evidence="10 11">OB21 GAM31</strain>
    </source>
</reference>